<feature type="transmembrane region" description="Helical" evidence="6">
    <location>
        <begin position="423"/>
        <end position="443"/>
    </location>
</feature>
<evidence type="ECO:0000313" key="7">
    <source>
        <dbReference type="EMBL" id="MDN0063292.1"/>
    </source>
</evidence>
<dbReference type="EMBL" id="JAUEIQ010000002">
    <property type="protein sequence ID" value="MDN0063292.1"/>
    <property type="molecule type" value="Genomic_DNA"/>
</dbReference>
<feature type="transmembrane region" description="Helical" evidence="6">
    <location>
        <begin position="186"/>
        <end position="208"/>
    </location>
</feature>
<comment type="subcellular location">
    <subcellularLocation>
        <location evidence="1">Cell membrane</location>
        <topology evidence="1">Multi-pass membrane protein</topology>
    </subcellularLocation>
</comment>
<reference evidence="7" key="2">
    <citation type="submission" date="2024-05" db="EMBL/GenBank/DDBJ databases">
        <title>Identification and characterization of horizontal gene transfer across gut microbiota members of farm animals based on homology search.</title>
        <authorList>
            <person name="Schwarzerova J."/>
            <person name="Nykrynova M."/>
            <person name="Jureckova K."/>
            <person name="Cejkova D."/>
            <person name="Rychlik I."/>
        </authorList>
    </citation>
    <scope>NUCLEOTIDE SEQUENCE</scope>
    <source>
        <strain evidence="7">176_SSukc20</strain>
    </source>
</reference>
<feature type="transmembrane region" description="Helical" evidence="6">
    <location>
        <begin position="55"/>
        <end position="77"/>
    </location>
</feature>
<feature type="transmembrane region" description="Helical" evidence="6">
    <location>
        <begin position="297"/>
        <end position="318"/>
    </location>
</feature>
<keyword evidence="2" id="KW-1003">Cell membrane</keyword>
<evidence type="ECO:0000256" key="3">
    <source>
        <dbReference type="ARBA" id="ARBA00022692"/>
    </source>
</evidence>
<keyword evidence="3 6" id="KW-0812">Transmembrane</keyword>
<feature type="transmembrane region" description="Helical" evidence="6">
    <location>
        <begin position="268"/>
        <end position="285"/>
    </location>
</feature>
<dbReference type="PANTHER" id="PTHR30250:SF11">
    <property type="entry name" value="O-ANTIGEN TRANSPORTER-RELATED"/>
    <property type="match status" value="1"/>
</dbReference>
<organism evidence="7 8">
    <name type="scientific">Collinsella ihumii</name>
    <dbReference type="NCBI Taxonomy" id="1720204"/>
    <lineage>
        <taxon>Bacteria</taxon>
        <taxon>Bacillati</taxon>
        <taxon>Actinomycetota</taxon>
        <taxon>Coriobacteriia</taxon>
        <taxon>Coriobacteriales</taxon>
        <taxon>Coriobacteriaceae</taxon>
        <taxon>Collinsella</taxon>
    </lineage>
</organism>
<evidence type="ECO:0000256" key="4">
    <source>
        <dbReference type="ARBA" id="ARBA00022989"/>
    </source>
</evidence>
<evidence type="ECO:0000313" key="8">
    <source>
        <dbReference type="Proteomes" id="UP001168435"/>
    </source>
</evidence>
<feature type="transmembrane region" description="Helical" evidence="6">
    <location>
        <begin position="89"/>
        <end position="110"/>
    </location>
</feature>
<keyword evidence="5 6" id="KW-0472">Membrane</keyword>
<feature type="transmembrane region" description="Helical" evidence="6">
    <location>
        <begin position="153"/>
        <end position="174"/>
    </location>
</feature>
<feature type="transmembrane region" description="Helical" evidence="6">
    <location>
        <begin position="245"/>
        <end position="262"/>
    </location>
</feature>
<accession>A0ABT7XD11</accession>
<dbReference type="InterPro" id="IPR002797">
    <property type="entry name" value="Polysacc_synth"/>
</dbReference>
<evidence type="ECO:0000256" key="6">
    <source>
        <dbReference type="SAM" id="Phobius"/>
    </source>
</evidence>
<feature type="transmembrane region" description="Helical" evidence="6">
    <location>
        <begin position="449"/>
        <end position="465"/>
    </location>
</feature>
<dbReference type="PANTHER" id="PTHR30250">
    <property type="entry name" value="PST FAMILY PREDICTED COLANIC ACID TRANSPORTER"/>
    <property type="match status" value="1"/>
</dbReference>
<feature type="transmembrane region" description="Helical" evidence="6">
    <location>
        <begin position="390"/>
        <end position="411"/>
    </location>
</feature>
<proteinExistence type="predicted"/>
<evidence type="ECO:0000256" key="5">
    <source>
        <dbReference type="ARBA" id="ARBA00023136"/>
    </source>
</evidence>
<dbReference type="Pfam" id="PF01943">
    <property type="entry name" value="Polysacc_synt"/>
    <property type="match status" value="1"/>
</dbReference>
<reference evidence="7" key="1">
    <citation type="submission" date="2023-06" db="EMBL/GenBank/DDBJ databases">
        <authorList>
            <person name="Zeman M."/>
            <person name="Kubasova T."/>
            <person name="Jahodarova E."/>
            <person name="Nykrynova M."/>
            <person name="Rychlik I."/>
        </authorList>
    </citation>
    <scope>NUCLEOTIDE SEQUENCE</scope>
    <source>
        <strain evidence="7">176_SSukc20</strain>
    </source>
</reference>
<feature type="transmembrane region" description="Helical" evidence="6">
    <location>
        <begin position="116"/>
        <end position="141"/>
    </location>
</feature>
<protein>
    <submittedName>
        <fullName evidence="7">Oligosaccharide flippase family protein</fullName>
    </submittedName>
</protein>
<dbReference type="InterPro" id="IPR050833">
    <property type="entry name" value="Poly_Biosynth_Transport"/>
</dbReference>
<gene>
    <name evidence="7" type="ORF">QVN30_03095</name>
</gene>
<comment type="caution">
    <text evidence="7">The sequence shown here is derived from an EMBL/GenBank/DDBJ whole genome shotgun (WGS) entry which is preliminary data.</text>
</comment>
<dbReference type="RefSeq" id="WP_289835430.1">
    <property type="nucleotide sequence ID" value="NZ_JAUEIQ010000002.1"/>
</dbReference>
<name>A0ABT7XD11_9ACTN</name>
<evidence type="ECO:0000256" key="2">
    <source>
        <dbReference type="ARBA" id="ARBA00022475"/>
    </source>
</evidence>
<keyword evidence="4 6" id="KW-1133">Transmembrane helix</keyword>
<feature type="transmembrane region" description="Helical" evidence="6">
    <location>
        <begin position="333"/>
        <end position="352"/>
    </location>
</feature>
<sequence>MNKKLNIKKLSIEVRASLVFLFASVCSQGMSIISMPVFTRLLSTEQMGTITTYNTWFNFIGMITTLGLTSGSFNIAMMRFGDKRAQYTSSALTLSFIPSVPLFVLSFPFGNFFSSILGLSVPLVRCMCFMLVLNPALNLWLMKERYEYKYIAVFFVTVFNAVVGTLLAVVSVIIANGYRISDLPEIRLYSSSFITAVLASVIVVIIYLSGKTLFNAQYWSFAIKNGLPLIVHSVAKYILDASDKILIGYFIGSAAVGVYGVLYSLSSISLVFWSAINSALIPYIFEKLKLGMWHKIRAVASPLIIAYAVLCLFLMLLAPEITNVMAGSAYTEAVYLIPPISSGIFFTSLYNLYSNLLLYKEKTIYVMLATISAAVFNIIANIILLPLFGYIAAAYSTLASCCLLALMQYLFTTKLGISKVLDNRLNLGLSVTLIVSSIIINITYKNIPIIRYSIILILIIGVFINKKRIIGAFQIAKSKEVG</sequence>
<dbReference type="Proteomes" id="UP001168435">
    <property type="component" value="Unassembled WGS sequence"/>
</dbReference>
<feature type="transmembrane region" description="Helical" evidence="6">
    <location>
        <begin position="364"/>
        <end position="384"/>
    </location>
</feature>
<keyword evidence="8" id="KW-1185">Reference proteome</keyword>
<evidence type="ECO:0000256" key="1">
    <source>
        <dbReference type="ARBA" id="ARBA00004651"/>
    </source>
</evidence>